<evidence type="ECO:0000256" key="1">
    <source>
        <dbReference type="ARBA" id="ARBA00004953"/>
    </source>
</evidence>
<evidence type="ECO:0000313" key="8">
    <source>
        <dbReference type="Proteomes" id="UP001197795"/>
    </source>
</evidence>
<evidence type="ECO:0000256" key="4">
    <source>
        <dbReference type="ARBA" id="ARBA00022679"/>
    </source>
</evidence>
<dbReference type="RefSeq" id="WP_022312923.1">
    <property type="nucleotide sequence ID" value="NZ_JAJEPV010000013.1"/>
</dbReference>
<organism evidence="7 8">
    <name type="scientific">Waltera acetigignens</name>
    <dbReference type="NCBI Taxonomy" id="2981769"/>
    <lineage>
        <taxon>Bacteria</taxon>
        <taxon>Bacillati</taxon>
        <taxon>Bacillota</taxon>
        <taxon>Clostridia</taxon>
        <taxon>Lachnospirales</taxon>
        <taxon>Lachnospiraceae</taxon>
        <taxon>Waltera</taxon>
    </lineage>
</organism>
<dbReference type="InterPro" id="IPR006363">
    <property type="entry name" value="Cbl_synth_CobJ/CibH_dom"/>
</dbReference>
<keyword evidence="5" id="KW-0949">S-adenosyl-L-methionine</keyword>
<dbReference type="NCBIfam" id="TIGR01466">
    <property type="entry name" value="cobJ_cbiH"/>
    <property type="match status" value="1"/>
</dbReference>
<evidence type="ECO:0000256" key="2">
    <source>
        <dbReference type="ARBA" id="ARBA00022573"/>
    </source>
</evidence>
<dbReference type="InterPro" id="IPR014777">
    <property type="entry name" value="4pyrrole_Mease_sub1"/>
</dbReference>
<dbReference type="Gene3D" id="3.30.950.10">
    <property type="entry name" value="Methyltransferase, Cobalt-precorrin-4 Transmethylase, Domain 2"/>
    <property type="match status" value="1"/>
</dbReference>
<proteinExistence type="predicted"/>
<evidence type="ECO:0000259" key="6">
    <source>
        <dbReference type="Pfam" id="PF00590"/>
    </source>
</evidence>
<reference evidence="7 8" key="1">
    <citation type="submission" date="2021-10" db="EMBL/GenBank/DDBJ databases">
        <title>Anaerobic single-cell dispensing facilitates the cultivation of human gut bacteria.</title>
        <authorList>
            <person name="Afrizal A."/>
        </authorList>
    </citation>
    <scope>NUCLEOTIDE SEQUENCE [LARGE SCALE GENOMIC DNA]</scope>
    <source>
        <strain evidence="7 8">CLA-AA-H273</strain>
    </source>
</reference>
<dbReference type="AlphaFoldDB" id="A0AAE3D7B4"/>
<gene>
    <name evidence="7" type="primary">cobJ</name>
    <name evidence="7" type="ORF">LKD75_07050</name>
</gene>
<dbReference type="PANTHER" id="PTHR47036">
    <property type="entry name" value="COBALT-FACTOR III C(17)-METHYLTRANSFERASE-RELATED"/>
    <property type="match status" value="1"/>
</dbReference>
<dbReference type="InterPro" id="IPR014776">
    <property type="entry name" value="4pyrrole_Mease_sub2"/>
</dbReference>
<name>A0AAE3D7B4_9FIRM</name>
<evidence type="ECO:0000313" key="7">
    <source>
        <dbReference type="EMBL" id="MCC2119357.1"/>
    </source>
</evidence>
<dbReference type="EC" id="2.1.1.131" evidence="7"/>
<evidence type="ECO:0000256" key="5">
    <source>
        <dbReference type="ARBA" id="ARBA00022691"/>
    </source>
</evidence>
<dbReference type="SUPFAM" id="SSF53790">
    <property type="entry name" value="Tetrapyrrole methylase"/>
    <property type="match status" value="1"/>
</dbReference>
<keyword evidence="3 7" id="KW-0489">Methyltransferase</keyword>
<protein>
    <submittedName>
        <fullName evidence="7">Precorrin-3B C(17)-methyltransferase</fullName>
        <ecNumber evidence="7">2.1.1.131</ecNumber>
    </submittedName>
</protein>
<keyword evidence="8" id="KW-1185">Reference proteome</keyword>
<sequence length="250" mass="27551">MSNRIYIIGMGPGREEMMTGEAIAALEQADVIVGYTVYVKLLGERFAGKRLLTTSMRQETERCELCFREAEAGNQVALICSGDAGIYGLASLMYELGAKHPETELLVIPGITAASSGAAVLGAPLNHDFCVISLSDLMTPWEKIEKRLRAAAVGDFAMAIYNPSSHRRKDYLQRACDILLETIEGKRPCGYVENIGREGTRAVTCTLRELRDREVNMFTTVFIGNSETEILGDKLITRRGYQAEKGEKAE</sequence>
<dbReference type="Gene3D" id="3.40.1010.10">
    <property type="entry name" value="Cobalt-precorrin-4 Transmethylase, Domain 1"/>
    <property type="match status" value="1"/>
</dbReference>
<keyword evidence="2" id="KW-0169">Cobalamin biosynthesis</keyword>
<dbReference type="GO" id="GO:0030789">
    <property type="term" value="F:precorrin-3B C17-methyltransferase activity"/>
    <property type="evidence" value="ECO:0007669"/>
    <property type="project" value="UniProtKB-EC"/>
</dbReference>
<dbReference type="GO" id="GO:0032259">
    <property type="term" value="P:methylation"/>
    <property type="evidence" value="ECO:0007669"/>
    <property type="project" value="UniProtKB-KW"/>
</dbReference>
<dbReference type="EMBL" id="JAJEPV010000013">
    <property type="protein sequence ID" value="MCC2119357.1"/>
    <property type="molecule type" value="Genomic_DNA"/>
</dbReference>
<comment type="pathway">
    <text evidence="1">Cofactor biosynthesis; adenosylcobalamin biosynthesis.</text>
</comment>
<accession>A0AAE3D7B4</accession>
<feature type="domain" description="Tetrapyrrole methylase" evidence="6">
    <location>
        <begin position="4"/>
        <end position="210"/>
    </location>
</feature>
<dbReference type="PANTHER" id="PTHR47036:SF1">
    <property type="entry name" value="COBALT-FACTOR III C(17)-METHYLTRANSFERASE-RELATED"/>
    <property type="match status" value="1"/>
</dbReference>
<dbReference type="CDD" id="cd11646">
    <property type="entry name" value="Precorrin_3B_C17_MT"/>
    <property type="match status" value="1"/>
</dbReference>
<dbReference type="InterPro" id="IPR051810">
    <property type="entry name" value="Precorrin_MeTrfase"/>
</dbReference>
<dbReference type="Proteomes" id="UP001197795">
    <property type="component" value="Unassembled WGS sequence"/>
</dbReference>
<evidence type="ECO:0000256" key="3">
    <source>
        <dbReference type="ARBA" id="ARBA00022603"/>
    </source>
</evidence>
<dbReference type="Pfam" id="PF00590">
    <property type="entry name" value="TP_methylase"/>
    <property type="match status" value="1"/>
</dbReference>
<keyword evidence="4 7" id="KW-0808">Transferase</keyword>
<dbReference type="InterPro" id="IPR000878">
    <property type="entry name" value="4pyrrol_Mease"/>
</dbReference>
<dbReference type="GO" id="GO:0009236">
    <property type="term" value="P:cobalamin biosynthetic process"/>
    <property type="evidence" value="ECO:0007669"/>
    <property type="project" value="UniProtKB-KW"/>
</dbReference>
<dbReference type="InterPro" id="IPR035996">
    <property type="entry name" value="4pyrrol_Methylase_sf"/>
</dbReference>
<comment type="caution">
    <text evidence="7">The sequence shown here is derived from an EMBL/GenBank/DDBJ whole genome shotgun (WGS) entry which is preliminary data.</text>
</comment>